<name>A0AB34JEP6_PRYPA</name>
<evidence type="ECO:0000313" key="1">
    <source>
        <dbReference type="EMBL" id="KAL1520334.1"/>
    </source>
</evidence>
<evidence type="ECO:0000313" key="2">
    <source>
        <dbReference type="Proteomes" id="UP001515480"/>
    </source>
</evidence>
<reference evidence="1 2" key="1">
    <citation type="journal article" date="2024" name="Science">
        <title>Giant polyketide synthase enzymes in the biosynthesis of giant marine polyether toxins.</title>
        <authorList>
            <person name="Fallon T.R."/>
            <person name="Shende V.V."/>
            <person name="Wierzbicki I.H."/>
            <person name="Pendleton A.L."/>
            <person name="Watervoot N.F."/>
            <person name="Auber R.P."/>
            <person name="Gonzalez D.J."/>
            <person name="Wisecaver J.H."/>
            <person name="Moore B.S."/>
        </authorList>
    </citation>
    <scope>NUCLEOTIDE SEQUENCE [LARGE SCALE GENOMIC DNA]</scope>
    <source>
        <strain evidence="1 2">12B1</strain>
    </source>
</reference>
<dbReference type="AlphaFoldDB" id="A0AB34JEP6"/>
<protein>
    <submittedName>
        <fullName evidence="1">Uncharacterized protein</fullName>
    </submittedName>
</protein>
<comment type="caution">
    <text evidence="1">The sequence shown here is derived from an EMBL/GenBank/DDBJ whole genome shotgun (WGS) entry which is preliminary data.</text>
</comment>
<keyword evidence="2" id="KW-1185">Reference proteome</keyword>
<proteinExistence type="predicted"/>
<dbReference type="EMBL" id="JBGBPQ010000008">
    <property type="protein sequence ID" value="KAL1520334.1"/>
    <property type="molecule type" value="Genomic_DNA"/>
</dbReference>
<organism evidence="1 2">
    <name type="scientific">Prymnesium parvum</name>
    <name type="common">Toxic golden alga</name>
    <dbReference type="NCBI Taxonomy" id="97485"/>
    <lineage>
        <taxon>Eukaryota</taxon>
        <taxon>Haptista</taxon>
        <taxon>Haptophyta</taxon>
        <taxon>Prymnesiophyceae</taxon>
        <taxon>Prymnesiales</taxon>
        <taxon>Prymnesiaceae</taxon>
        <taxon>Prymnesium</taxon>
    </lineage>
</organism>
<gene>
    <name evidence="1" type="ORF">AB1Y20_021924</name>
</gene>
<accession>A0AB34JEP6</accession>
<dbReference type="Proteomes" id="UP001515480">
    <property type="component" value="Unassembled WGS sequence"/>
</dbReference>
<sequence length="303" mass="31631">MLEAVFTCLGAGEEALLTHVLRASSLASALGLRFVVVTFSPLGSAAHARLIDSGALALASPPQPSPAAELRAAVRAVARLVPAEASSYIAWMEPSQEDFLRFAGHLCAWLDEGRADLVAPRRAAGGGAAYPAEQAHAEAFGNLYLNALLESHAAAIAAYSRLPLAPPCVDWFFGPVLLRASFACHWHASPHAMAEHEPRCVASLLALLRAVRAGATLATPEITYVQPSKHHPLGAHGLAVHAAAEGEGEARASALDGVQQQWLRLSATIRFVSEEIVDMARATVAQVSAAAASEEAPAALGAR</sequence>